<dbReference type="AlphaFoldDB" id="A0A0A2G291"/>
<protein>
    <submittedName>
        <fullName evidence="7">Peptidase</fullName>
    </submittedName>
</protein>
<reference evidence="7 8" key="1">
    <citation type="submission" date="2014-08" db="EMBL/GenBank/DDBJ databases">
        <title>Porphyromonas gulae strain:COT-052_OH3439 Genome sequencing.</title>
        <authorList>
            <person name="Wallis C."/>
            <person name="Deusch O."/>
            <person name="O'Flynn C."/>
            <person name="Davis I."/>
            <person name="Jospin G."/>
            <person name="Darling A.E."/>
            <person name="Coil D.A."/>
            <person name="Alexiev A."/>
            <person name="Horsfall A."/>
            <person name="Kirkwood N."/>
            <person name="Harris S."/>
            <person name="Eisen J.A."/>
        </authorList>
    </citation>
    <scope>NUCLEOTIDE SEQUENCE [LARGE SCALE GENOMIC DNA]</scope>
    <source>
        <strain evidence="8">COT-052 OH3439</strain>
    </source>
</reference>
<dbReference type="GO" id="GO:0006508">
    <property type="term" value="P:proteolysis"/>
    <property type="evidence" value="ECO:0007669"/>
    <property type="project" value="UniProtKB-KW"/>
</dbReference>
<sequence length="486" mass="55230">MAKKLVPQLISKERLQKLEAKATLTPQQEEAKARKIEREEAKLKELNIPVESKECKDCSPAGMINPYALTEVVLERPLDWSNPRTTDIVERVLGSSMQDLSKGDSILGAGRDRDAEVKIVDSALTKTQRGQDGLERILESFNDYDMPPEEKEEAASKARKEAKKLDINDLREQALSSTTLTKEISKIILPTKNLRDDHNTVHQYREVGFQSNGAHNLWDTVVQGAVGDCYMLAALSAIAWVHPALLNMDVDIMSNQDEWRLYRYFIGRSGQSIPCSSGAGISTNEILQRGYYKVPIYARSRYWFNGEYWPALFEQAYANWKFPNASKENAIKQIAGGFPHEALCELSGDSWFVSNYHMLSSFTDETLLNFMKNNCQDYKTTKPMTISTGGIDEDERVFDPVPNMNGIVQLHAYTVLGYTVSNDGYYLIIRNPWGVVEPTGDGVLSKRDWVTHFENKKYFNLSKDDGIFALRLDKVRENFSYIGYMY</sequence>
<evidence type="ECO:0000313" key="7">
    <source>
        <dbReference type="EMBL" id="KGN94609.1"/>
    </source>
</evidence>
<dbReference type="Gene3D" id="3.90.70.10">
    <property type="entry name" value="Cysteine proteinases"/>
    <property type="match status" value="1"/>
</dbReference>
<evidence type="ECO:0000256" key="1">
    <source>
        <dbReference type="ARBA" id="ARBA00007623"/>
    </source>
</evidence>
<dbReference type="InterPro" id="IPR000169">
    <property type="entry name" value="Pept_cys_AS"/>
</dbReference>
<feature type="active site" evidence="5">
    <location>
        <position position="229"/>
    </location>
</feature>
<evidence type="ECO:0000256" key="2">
    <source>
        <dbReference type="ARBA" id="ARBA00022670"/>
    </source>
</evidence>
<dbReference type="PANTHER" id="PTHR10183">
    <property type="entry name" value="CALPAIN"/>
    <property type="match status" value="1"/>
</dbReference>
<dbReference type="InterPro" id="IPR038765">
    <property type="entry name" value="Papain-like_cys_pep_sf"/>
</dbReference>
<dbReference type="EMBL" id="JRAK01000011">
    <property type="protein sequence ID" value="KGN94609.1"/>
    <property type="molecule type" value="Genomic_DNA"/>
</dbReference>
<accession>A0A0A2G291</accession>
<feature type="active site" evidence="5">
    <location>
        <position position="411"/>
    </location>
</feature>
<keyword evidence="2 5" id="KW-0645">Protease</keyword>
<name>A0A0A2G291_9PORP</name>
<keyword evidence="3 5" id="KW-0378">Hydrolase</keyword>
<comment type="caution">
    <text evidence="7">The sequence shown here is derived from an EMBL/GenBank/DDBJ whole genome shotgun (WGS) entry which is preliminary data.</text>
</comment>
<dbReference type="SMART" id="SM00230">
    <property type="entry name" value="CysPc"/>
    <property type="match status" value="1"/>
</dbReference>
<evidence type="ECO:0000313" key="8">
    <source>
        <dbReference type="Proteomes" id="UP000030146"/>
    </source>
</evidence>
<proteinExistence type="inferred from homology"/>
<organism evidence="7 8">
    <name type="scientific">Porphyromonas gulae</name>
    <dbReference type="NCBI Taxonomy" id="111105"/>
    <lineage>
        <taxon>Bacteria</taxon>
        <taxon>Pseudomonadati</taxon>
        <taxon>Bacteroidota</taxon>
        <taxon>Bacteroidia</taxon>
        <taxon>Bacteroidales</taxon>
        <taxon>Porphyromonadaceae</taxon>
        <taxon>Porphyromonas</taxon>
    </lineage>
</organism>
<dbReference type="PROSITE" id="PS00139">
    <property type="entry name" value="THIOL_PROTEASE_CYS"/>
    <property type="match status" value="1"/>
</dbReference>
<comment type="similarity">
    <text evidence="1">Belongs to the peptidase C2 family.</text>
</comment>
<dbReference type="GO" id="GO:0004198">
    <property type="term" value="F:calcium-dependent cysteine-type endopeptidase activity"/>
    <property type="evidence" value="ECO:0007669"/>
    <property type="project" value="InterPro"/>
</dbReference>
<dbReference type="Pfam" id="PF00648">
    <property type="entry name" value="Peptidase_C2"/>
    <property type="match status" value="1"/>
</dbReference>
<evidence type="ECO:0000256" key="4">
    <source>
        <dbReference type="ARBA" id="ARBA00022807"/>
    </source>
</evidence>
<evidence type="ECO:0000256" key="5">
    <source>
        <dbReference type="PROSITE-ProRule" id="PRU00239"/>
    </source>
</evidence>
<gene>
    <name evidence="7" type="ORF">HR15_00855</name>
</gene>
<dbReference type="PROSITE" id="PS50203">
    <property type="entry name" value="CALPAIN_CAT"/>
    <property type="match status" value="1"/>
</dbReference>
<keyword evidence="4 5" id="KW-0788">Thiol protease</keyword>
<dbReference type="InterPro" id="IPR022684">
    <property type="entry name" value="Calpain_cysteine_protease"/>
</dbReference>
<dbReference type="SUPFAM" id="SSF54001">
    <property type="entry name" value="Cysteine proteinases"/>
    <property type="match status" value="1"/>
</dbReference>
<dbReference type="PANTHER" id="PTHR10183:SF379">
    <property type="entry name" value="CALPAIN-5"/>
    <property type="match status" value="1"/>
</dbReference>
<evidence type="ECO:0000256" key="3">
    <source>
        <dbReference type="ARBA" id="ARBA00022801"/>
    </source>
</evidence>
<dbReference type="InterPro" id="IPR001300">
    <property type="entry name" value="Peptidase_C2_calpain_cat"/>
</dbReference>
<feature type="active site" evidence="5">
    <location>
        <position position="431"/>
    </location>
</feature>
<keyword evidence="8" id="KW-1185">Reference proteome</keyword>
<dbReference type="Proteomes" id="UP000030146">
    <property type="component" value="Unassembled WGS sequence"/>
</dbReference>
<feature type="domain" description="Calpain catalytic" evidence="6">
    <location>
        <begin position="221"/>
        <end position="486"/>
    </location>
</feature>
<dbReference type="RefSeq" id="WP_039423111.1">
    <property type="nucleotide sequence ID" value="NZ_JRAK01000011.1"/>
</dbReference>
<evidence type="ECO:0000259" key="6">
    <source>
        <dbReference type="PROSITE" id="PS50203"/>
    </source>
</evidence>